<evidence type="ECO:0000256" key="3">
    <source>
        <dbReference type="ARBA" id="ARBA00022884"/>
    </source>
</evidence>
<dbReference type="GO" id="GO:1990904">
    <property type="term" value="C:ribonucleoprotein complex"/>
    <property type="evidence" value="ECO:0007669"/>
    <property type="project" value="UniProtKB-KW"/>
</dbReference>
<comment type="function">
    <text evidence="6 7">This protein binds to 23S rRNA in the presence of protein L20.</text>
</comment>
<dbReference type="AlphaFoldDB" id="A0A9D2WQQ1"/>
<dbReference type="RefSeq" id="WP_161822054.1">
    <property type="nucleotide sequence ID" value="NZ_LSRS01000003.1"/>
</dbReference>
<evidence type="ECO:0000313" key="9">
    <source>
        <dbReference type="Proteomes" id="UP000798488"/>
    </source>
</evidence>
<dbReference type="InterPro" id="IPR001787">
    <property type="entry name" value="Ribosomal_bL21"/>
</dbReference>
<dbReference type="SUPFAM" id="SSF141091">
    <property type="entry name" value="L21p-like"/>
    <property type="match status" value="1"/>
</dbReference>
<dbReference type="PANTHER" id="PTHR21349">
    <property type="entry name" value="50S RIBOSOMAL PROTEIN L21"/>
    <property type="match status" value="1"/>
</dbReference>
<protein>
    <recommendedName>
        <fullName evidence="6">Large ribosomal subunit protein bL21</fullName>
    </recommendedName>
</protein>
<keyword evidence="3 6" id="KW-0694">RNA-binding</keyword>
<evidence type="ECO:0000256" key="7">
    <source>
        <dbReference type="RuleBase" id="RU000562"/>
    </source>
</evidence>
<dbReference type="InterPro" id="IPR028909">
    <property type="entry name" value="bL21-like"/>
</dbReference>
<evidence type="ECO:0000256" key="4">
    <source>
        <dbReference type="ARBA" id="ARBA00022980"/>
    </source>
</evidence>
<dbReference type="GO" id="GO:0003735">
    <property type="term" value="F:structural constituent of ribosome"/>
    <property type="evidence" value="ECO:0007669"/>
    <property type="project" value="InterPro"/>
</dbReference>
<dbReference type="OrthoDB" id="9813334at2"/>
<dbReference type="GO" id="GO:0006412">
    <property type="term" value="P:translation"/>
    <property type="evidence" value="ECO:0007669"/>
    <property type="project" value="UniProtKB-UniRule"/>
</dbReference>
<organism evidence="8 9">
    <name type="scientific">Sporotomaculum syntrophicum</name>
    <dbReference type="NCBI Taxonomy" id="182264"/>
    <lineage>
        <taxon>Bacteria</taxon>
        <taxon>Bacillati</taxon>
        <taxon>Bacillota</taxon>
        <taxon>Clostridia</taxon>
        <taxon>Eubacteriales</taxon>
        <taxon>Desulfallaceae</taxon>
        <taxon>Sporotomaculum</taxon>
    </lineage>
</organism>
<comment type="subunit">
    <text evidence="6">Part of the 50S ribosomal subunit. Contacts protein L20.</text>
</comment>
<keyword evidence="2 6" id="KW-0699">rRNA-binding</keyword>
<proteinExistence type="inferred from homology"/>
<keyword evidence="4 6" id="KW-0689">Ribosomal protein</keyword>
<sequence>MYAIIETGGKQYRVSEGDTLFIEKLPAEPGQTYEVNKVLAVEKDGQLQVGTPLVEGAKVVLKVEKHGKDKKIIVFKYKPKKNYRRKKGHRQPFTRVVVEKILA</sequence>
<gene>
    <name evidence="6 8" type="primary">rplU</name>
    <name evidence="8" type="ORF">SPSYN_01756</name>
</gene>
<dbReference type="GO" id="GO:0019843">
    <property type="term" value="F:rRNA binding"/>
    <property type="evidence" value="ECO:0007669"/>
    <property type="project" value="UniProtKB-UniRule"/>
</dbReference>
<evidence type="ECO:0000256" key="5">
    <source>
        <dbReference type="ARBA" id="ARBA00023274"/>
    </source>
</evidence>
<name>A0A9D2WQQ1_9FIRM</name>
<comment type="caution">
    <text evidence="8">The sequence shown here is derived from an EMBL/GenBank/DDBJ whole genome shotgun (WGS) entry which is preliminary data.</text>
</comment>
<comment type="similarity">
    <text evidence="1 6 7">Belongs to the bacterial ribosomal protein bL21 family.</text>
</comment>
<accession>A0A9D2WQQ1</accession>
<keyword evidence="9" id="KW-1185">Reference proteome</keyword>
<evidence type="ECO:0000256" key="2">
    <source>
        <dbReference type="ARBA" id="ARBA00022730"/>
    </source>
</evidence>
<dbReference type="PANTHER" id="PTHR21349:SF0">
    <property type="entry name" value="LARGE RIBOSOMAL SUBUNIT PROTEIN BL21M"/>
    <property type="match status" value="1"/>
</dbReference>
<dbReference type="InterPro" id="IPR036164">
    <property type="entry name" value="bL21-like_sf"/>
</dbReference>
<dbReference type="InterPro" id="IPR018258">
    <property type="entry name" value="Ribosomal_bL21_CS"/>
</dbReference>
<dbReference type="Pfam" id="PF00829">
    <property type="entry name" value="Ribosomal_L21p"/>
    <property type="match status" value="1"/>
</dbReference>
<dbReference type="PROSITE" id="PS01169">
    <property type="entry name" value="RIBOSOMAL_L21"/>
    <property type="match status" value="1"/>
</dbReference>
<dbReference type="GO" id="GO:0005840">
    <property type="term" value="C:ribosome"/>
    <property type="evidence" value="ECO:0007669"/>
    <property type="project" value="UniProtKB-KW"/>
</dbReference>
<evidence type="ECO:0000256" key="6">
    <source>
        <dbReference type="HAMAP-Rule" id="MF_01363"/>
    </source>
</evidence>
<dbReference type="NCBIfam" id="TIGR00061">
    <property type="entry name" value="L21"/>
    <property type="match status" value="1"/>
</dbReference>
<dbReference type="HAMAP" id="MF_01363">
    <property type="entry name" value="Ribosomal_bL21"/>
    <property type="match status" value="1"/>
</dbReference>
<evidence type="ECO:0000256" key="1">
    <source>
        <dbReference type="ARBA" id="ARBA00008563"/>
    </source>
</evidence>
<evidence type="ECO:0000313" key="8">
    <source>
        <dbReference type="EMBL" id="KAF1085613.1"/>
    </source>
</evidence>
<keyword evidence="5 6" id="KW-0687">Ribonucleoprotein</keyword>
<reference evidence="8" key="1">
    <citation type="submission" date="2016-02" db="EMBL/GenBank/DDBJ databases">
        <title>Draft Genome Sequence of Sporotomaculum syntrophicum Strain FB, a Syntrophic Benzoate Degrader.</title>
        <authorList>
            <person name="Nobu M.K."/>
            <person name="Narihiro T."/>
            <person name="Qiu Y.-L."/>
            <person name="Ohashi A."/>
            <person name="Liu W.-T."/>
            <person name="Yuji S."/>
        </authorList>
    </citation>
    <scope>NUCLEOTIDE SEQUENCE</scope>
    <source>
        <strain evidence="8">FB</strain>
    </source>
</reference>
<dbReference type="EMBL" id="LSRS01000003">
    <property type="protein sequence ID" value="KAF1085613.1"/>
    <property type="molecule type" value="Genomic_DNA"/>
</dbReference>
<dbReference type="GO" id="GO:0005737">
    <property type="term" value="C:cytoplasm"/>
    <property type="evidence" value="ECO:0007669"/>
    <property type="project" value="UniProtKB-ARBA"/>
</dbReference>
<dbReference type="Proteomes" id="UP000798488">
    <property type="component" value="Unassembled WGS sequence"/>
</dbReference>